<gene>
    <name evidence="1" type="ORF">FRUB_10343</name>
</gene>
<dbReference type="AlphaFoldDB" id="A0A225CYQ3"/>
<proteinExistence type="predicted"/>
<dbReference type="Proteomes" id="UP000214646">
    <property type="component" value="Unassembled WGS sequence"/>
</dbReference>
<evidence type="ECO:0000313" key="2">
    <source>
        <dbReference type="Proteomes" id="UP000214646"/>
    </source>
</evidence>
<keyword evidence="2" id="KW-1185">Reference proteome</keyword>
<evidence type="ECO:0000313" key="1">
    <source>
        <dbReference type="EMBL" id="OWK34372.1"/>
    </source>
</evidence>
<name>A0A225CYQ3_9BACT</name>
<dbReference type="EMBL" id="NIDE01000020">
    <property type="protein sequence ID" value="OWK34372.1"/>
    <property type="molecule type" value="Genomic_DNA"/>
</dbReference>
<accession>A0A225CYQ3</accession>
<organism evidence="1 2">
    <name type="scientific">Fimbriiglobus ruber</name>
    <dbReference type="NCBI Taxonomy" id="1908690"/>
    <lineage>
        <taxon>Bacteria</taxon>
        <taxon>Pseudomonadati</taxon>
        <taxon>Planctomycetota</taxon>
        <taxon>Planctomycetia</taxon>
        <taxon>Gemmatales</taxon>
        <taxon>Gemmataceae</taxon>
        <taxon>Fimbriiglobus</taxon>
    </lineage>
</organism>
<sequence length="64" mass="7365">MCGIVRQIESAGEWFEIANFTENQSRAYHYRARLKNAFPDGYDFTSAVKDGVGKLFCRRQEAKS</sequence>
<protein>
    <submittedName>
        <fullName evidence="1">Uncharacterized protein</fullName>
    </submittedName>
</protein>
<reference evidence="2" key="1">
    <citation type="submission" date="2017-06" db="EMBL/GenBank/DDBJ databases">
        <title>Genome analysis of Fimbriiglobus ruber SP5, the first member of the order Planctomycetales with confirmed chitinolytic capability.</title>
        <authorList>
            <person name="Ravin N.V."/>
            <person name="Rakitin A.L."/>
            <person name="Ivanova A.A."/>
            <person name="Beletsky A.V."/>
            <person name="Kulichevskaya I.S."/>
            <person name="Mardanov A.V."/>
            <person name="Dedysh S.N."/>
        </authorList>
    </citation>
    <scope>NUCLEOTIDE SEQUENCE [LARGE SCALE GENOMIC DNA]</scope>
    <source>
        <strain evidence="2">SP5</strain>
    </source>
</reference>
<comment type="caution">
    <text evidence="1">The sequence shown here is derived from an EMBL/GenBank/DDBJ whole genome shotgun (WGS) entry which is preliminary data.</text>
</comment>